<gene>
    <name evidence="2" type="ORF">tinsulaeT_18130</name>
</gene>
<keyword evidence="3" id="KW-1185">Reference proteome</keyword>
<name>A0ABQ6GRA3_9GAMM</name>
<proteinExistence type="predicted"/>
<dbReference type="InterPro" id="IPR009875">
    <property type="entry name" value="PilZ_domain"/>
</dbReference>
<reference evidence="2 3" key="1">
    <citation type="submission" date="2023-03" db="EMBL/GenBank/DDBJ databases">
        <title>Draft genome sequence of Thalassotalea insulae KCTC 62186T.</title>
        <authorList>
            <person name="Sawabe T."/>
        </authorList>
    </citation>
    <scope>NUCLEOTIDE SEQUENCE [LARGE SCALE GENOMIC DNA]</scope>
    <source>
        <strain evidence="2 3">KCTC 62186</strain>
    </source>
</reference>
<evidence type="ECO:0000313" key="3">
    <source>
        <dbReference type="Proteomes" id="UP001157186"/>
    </source>
</evidence>
<accession>A0ABQ6GRA3</accession>
<dbReference type="Proteomes" id="UP001157186">
    <property type="component" value="Unassembled WGS sequence"/>
</dbReference>
<dbReference type="EMBL" id="BSST01000001">
    <property type="protein sequence ID" value="GLX78473.1"/>
    <property type="molecule type" value="Genomic_DNA"/>
</dbReference>
<dbReference type="RefSeq" id="WP_284244354.1">
    <property type="nucleotide sequence ID" value="NZ_BSST01000001.1"/>
</dbReference>
<sequence>MDYNYRERRQNARHSNIILPAGELTLMYDHRPIDLFKFKDISPFGVCLLAAEPAKQDDVIQIRYHHKEDQLDVYGTMIWQELVKNDTQSHYWLGIRFWPHNPEPNISLFDLLINNLAEQKAS</sequence>
<organism evidence="2 3">
    <name type="scientific">Thalassotalea insulae</name>
    <dbReference type="NCBI Taxonomy" id="2056778"/>
    <lineage>
        <taxon>Bacteria</taxon>
        <taxon>Pseudomonadati</taxon>
        <taxon>Pseudomonadota</taxon>
        <taxon>Gammaproteobacteria</taxon>
        <taxon>Alteromonadales</taxon>
        <taxon>Colwelliaceae</taxon>
        <taxon>Thalassotalea</taxon>
    </lineage>
</organism>
<dbReference type="Pfam" id="PF07238">
    <property type="entry name" value="PilZ"/>
    <property type="match status" value="1"/>
</dbReference>
<protein>
    <recommendedName>
        <fullName evidence="1">PilZ domain-containing protein</fullName>
    </recommendedName>
</protein>
<evidence type="ECO:0000259" key="1">
    <source>
        <dbReference type="Pfam" id="PF07238"/>
    </source>
</evidence>
<evidence type="ECO:0000313" key="2">
    <source>
        <dbReference type="EMBL" id="GLX78473.1"/>
    </source>
</evidence>
<comment type="caution">
    <text evidence="2">The sequence shown here is derived from an EMBL/GenBank/DDBJ whole genome shotgun (WGS) entry which is preliminary data.</text>
</comment>
<feature type="domain" description="PilZ" evidence="1">
    <location>
        <begin position="7"/>
        <end position="109"/>
    </location>
</feature>